<keyword evidence="2" id="KW-1185">Reference proteome</keyword>
<protein>
    <submittedName>
        <fullName evidence="1">Uncharacterized protein</fullName>
    </submittedName>
</protein>
<name>A0A3G3BVN1_9CAUD</name>
<accession>A0A3G3BVN1</accession>
<proteinExistence type="predicted"/>
<dbReference type="Proteomes" id="UP000274199">
    <property type="component" value="Segment"/>
</dbReference>
<sequence>MWDKIFTYELFHFMKYVEKHVDEDGNETNEPAEDDEVLAHFENHVKQVSSVKKVVVIATMWKTYDDIKQANIAIEEVGFIHASRFVKMMDYLSNKFMKGSLR</sequence>
<reference evidence="1 2" key="1">
    <citation type="submission" date="2018-09" db="EMBL/GenBank/DDBJ databases">
        <title>Comparative Genomic Analysis of Eight Novel Haloalkaliphilic Bacteriophages from Lake Elmenteita, Kenya.</title>
        <authorList>
            <person name="Akhwale J.K."/>
        </authorList>
    </citation>
    <scope>NUCLEOTIDE SEQUENCE [LARGE SCALE GENOMIC DNA]</scope>
</reference>
<gene>
    <name evidence="1" type="ORF">vBBcoS136_00079</name>
</gene>
<evidence type="ECO:0000313" key="2">
    <source>
        <dbReference type="Proteomes" id="UP000274199"/>
    </source>
</evidence>
<dbReference type="EMBL" id="MH884508">
    <property type="protein sequence ID" value="AYP68211.1"/>
    <property type="molecule type" value="Genomic_DNA"/>
</dbReference>
<organism evidence="1 2">
    <name type="scientific">Bacillus phage vB_BcoS-136</name>
    <dbReference type="NCBI Taxonomy" id="2419619"/>
    <lineage>
        <taxon>Viruses</taxon>
        <taxon>Duplodnaviria</taxon>
        <taxon>Heunggongvirae</taxon>
        <taxon>Uroviricota</taxon>
        <taxon>Caudoviricetes</taxon>
        <taxon>Heleneionescovirinae</taxon>
        <taxon>Kenyattavirus</taxon>
        <taxon>Kenyattavirus kv136</taxon>
    </lineage>
</organism>
<evidence type="ECO:0000313" key="1">
    <source>
        <dbReference type="EMBL" id="AYP68211.1"/>
    </source>
</evidence>